<dbReference type="GO" id="GO:0003723">
    <property type="term" value="F:RNA binding"/>
    <property type="evidence" value="ECO:0007669"/>
    <property type="project" value="InterPro"/>
</dbReference>
<protein>
    <recommendedName>
        <fullName evidence="5">tRNA pseudouridine synthase B</fullName>
        <ecNumber evidence="5">5.4.99.25</ecNumber>
    </recommendedName>
    <alternativeName>
        <fullName evidence="5">tRNA pseudouridine(55) synthase</fullName>
        <shortName evidence="5">Psi55 synthase</shortName>
    </alternativeName>
    <alternativeName>
        <fullName evidence="5">tRNA pseudouridylate synthase</fullName>
    </alternativeName>
    <alternativeName>
        <fullName evidence="5">tRNA-uridine isomerase</fullName>
    </alternativeName>
</protein>
<organism evidence="8 9">
    <name type="scientific">Candidatus Kinetoplastidibacterium crithidiae TCC036E</name>
    <dbReference type="NCBI Taxonomy" id="1208918"/>
    <lineage>
        <taxon>Bacteria</taxon>
        <taxon>Pseudomonadati</taxon>
        <taxon>Pseudomonadota</taxon>
        <taxon>Betaproteobacteria</taxon>
        <taxon>Candidatus Kinetoplastidibacterium</taxon>
    </lineage>
</organism>
<name>M1LWW0_9PROT</name>
<comment type="function">
    <text evidence="5">Responsible for synthesis of pseudouridine from uracil-55 in the psi GC loop of transfer RNAs.</text>
</comment>
<dbReference type="NCBIfam" id="TIGR00431">
    <property type="entry name" value="TruB"/>
    <property type="match status" value="1"/>
</dbReference>
<comment type="similarity">
    <text evidence="2 5">Belongs to the pseudouridine synthase TruB family. Type 1 subfamily.</text>
</comment>
<dbReference type="GO" id="GO:0031119">
    <property type="term" value="P:tRNA pseudouridine synthesis"/>
    <property type="evidence" value="ECO:0007669"/>
    <property type="project" value="UniProtKB-UniRule"/>
</dbReference>
<accession>M1LWW0</accession>
<evidence type="ECO:0000313" key="9">
    <source>
        <dbReference type="Proteomes" id="UP000011686"/>
    </source>
</evidence>
<dbReference type="HOGENOM" id="CLU_032087_2_0_4"/>
<dbReference type="Pfam" id="PF16198">
    <property type="entry name" value="TruB_C_2"/>
    <property type="match status" value="1"/>
</dbReference>
<evidence type="ECO:0000256" key="4">
    <source>
        <dbReference type="ARBA" id="ARBA00023235"/>
    </source>
</evidence>
<dbReference type="Gene3D" id="3.30.2350.10">
    <property type="entry name" value="Pseudouridine synthase"/>
    <property type="match status" value="1"/>
</dbReference>
<comment type="catalytic activity">
    <reaction evidence="1 5">
        <text>uridine(55) in tRNA = pseudouridine(55) in tRNA</text>
        <dbReference type="Rhea" id="RHEA:42532"/>
        <dbReference type="Rhea" id="RHEA-COMP:10101"/>
        <dbReference type="Rhea" id="RHEA-COMP:10102"/>
        <dbReference type="ChEBI" id="CHEBI:65314"/>
        <dbReference type="ChEBI" id="CHEBI:65315"/>
        <dbReference type="EC" id="5.4.99.25"/>
    </reaction>
</comment>
<evidence type="ECO:0000256" key="2">
    <source>
        <dbReference type="ARBA" id="ARBA00005642"/>
    </source>
</evidence>
<dbReference type="RefSeq" id="WP_015238464.1">
    <property type="nucleotide sequence ID" value="NC_020283.1"/>
</dbReference>
<evidence type="ECO:0000313" key="8">
    <source>
        <dbReference type="EMBL" id="AGF47694.1"/>
    </source>
</evidence>
<dbReference type="PATRIC" id="fig|1208918.3.peg.394"/>
<evidence type="ECO:0000259" key="7">
    <source>
        <dbReference type="Pfam" id="PF16198"/>
    </source>
</evidence>
<dbReference type="InterPro" id="IPR002501">
    <property type="entry name" value="PsdUridine_synth_N"/>
</dbReference>
<feature type="domain" description="Pseudouridine synthase II N-terminal" evidence="6">
    <location>
        <begin position="31"/>
        <end position="180"/>
    </location>
</feature>
<dbReference type="AlphaFoldDB" id="M1LWW0"/>
<dbReference type="EMBL" id="CP003804">
    <property type="protein sequence ID" value="AGF47694.1"/>
    <property type="molecule type" value="Genomic_DNA"/>
</dbReference>
<keyword evidence="9" id="KW-1185">Reference proteome</keyword>
<dbReference type="EC" id="5.4.99.25" evidence="5"/>
<dbReference type="SUPFAM" id="SSF55120">
    <property type="entry name" value="Pseudouridine synthase"/>
    <property type="match status" value="1"/>
</dbReference>
<dbReference type="CDD" id="cd02573">
    <property type="entry name" value="PseudoU_synth_EcTruB"/>
    <property type="match status" value="1"/>
</dbReference>
<evidence type="ECO:0000259" key="6">
    <source>
        <dbReference type="Pfam" id="PF01509"/>
    </source>
</evidence>
<dbReference type="eggNOG" id="COG0130">
    <property type="taxonomic scope" value="Bacteria"/>
</dbReference>
<dbReference type="KEGG" id="kct:CDEE_0690"/>
<dbReference type="PANTHER" id="PTHR13767:SF2">
    <property type="entry name" value="PSEUDOURIDYLATE SYNTHASE TRUB1"/>
    <property type="match status" value="1"/>
</dbReference>
<dbReference type="GO" id="GO:0160148">
    <property type="term" value="F:tRNA pseudouridine(55) synthase activity"/>
    <property type="evidence" value="ECO:0007669"/>
    <property type="project" value="UniProtKB-EC"/>
</dbReference>
<reference evidence="8 9" key="1">
    <citation type="journal article" date="2013" name="Genome Biol. Evol.">
        <title>Genome evolution and phylogenomic analysis of candidatus kinetoplastibacterium, the betaproteobacterial endosymbionts of strigomonas and angomonas.</title>
        <authorList>
            <person name="Alves J.M."/>
            <person name="Serrano M.G."/>
            <person name="Maia da Silva F."/>
            <person name="Voegtly L.J."/>
            <person name="Matveyev A.V."/>
            <person name="Teixeira M.M."/>
            <person name="Camargo E.P."/>
            <person name="Buck G.A."/>
        </authorList>
    </citation>
    <scope>NUCLEOTIDE SEQUENCE [LARGE SCALE GENOMIC DNA]</scope>
    <source>
        <strain evidence="8 9">TCC036E</strain>
    </source>
</reference>
<dbReference type="InterPro" id="IPR020103">
    <property type="entry name" value="PsdUridine_synth_cat_dom_sf"/>
</dbReference>
<dbReference type="HAMAP" id="MF_01080">
    <property type="entry name" value="TruB_bact"/>
    <property type="match status" value="1"/>
</dbReference>
<dbReference type="Proteomes" id="UP000011686">
    <property type="component" value="Chromosome"/>
</dbReference>
<dbReference type="STRING" id="1208918.CDEE_0690"/>
<dbReference type="InterPro" id="IPR014780">
    <property type="entry name" value="tRNA_psdUridine_synth_TruB"/>
</dbReference>
<dbReference type="PANTHER" id="PTHR13767">
    <property type="entry name" value="TRNA-PSEUDOURIDINE SYNTHASE"/>
    <property type="match status" value="1"/>
</dbReference>
<feature type="active site" description="Nucleophile" evidence="5">
    <location>
        <position position="46"/>
    </location>
</feature>
<evidence type="ECO:0000256" key="3">
    <source>
        <dbReference type="ARBA" id="ARBA00022694"/>
    </source>
</evidence>
<dbReference type="GO" id="GO:1990481">
    <property type="term" value="P:mRNA pseudouridine synthesis"/>
    <property type="evidence" value="ECO:0007669"/>
    <property type="project" value="TreeGrafter"/>
</dbReference>
<dbReference type="InterPro" id="IPR032819">
    <property type="entry name" value="TruB_C"/>
</dbReference>
<proteinExistence type="inferred from homology"/>
<evidence type="ECO:0000256" key="1">
    <source>
        <dbReference type="ARBA" id="ARBA00000385"/>
    </source>
</evidence>
<sequence length="242" mass="27080">MSKKVFRNLDGFILLDKPSGLSSNIALQKVRHALEASKAGHAGTLDPFATGLLVCCLGKYTKFSAKLIDSSKSYIATLKFGEETDSGDFTGNVLSKFEDNILMNEDSVRSILNSFIGEITQIPPMYSAIKYKGIPLYKYARKGIEINREPRKVNIYDIKLLSLKNNYLVIEVFCSKGTYIRTLAQDIGRKSGFFAHLVELRRLSVGPFCINQAINLDSLLLMEEPTNAMLDENKISTIFFKL</sequence>
<dbReference type="Pfam" id="PF01509">
    <property type="entry name" value="TruB_N"/>
    <property type="match status" value="1"/>
</dbReference>
<keyword evidence="4 5" id="KW-0413">Isomerase</keyword>
<gene>
    <name evidence="5" type="primary">truB</name>
    <name evidence="8" type="ORF">CDEE_0690</name>
</gene>
<feature type="domain" description="tRNA pseudouridylate synthase B C-terminal" evidence="7">
    <location>
        <begin position="181"/>
        <end position="221"/>
    </location>
</feature>
<keyword evidence="3 5" id="KW-0819">tRNA processing</keyword>
<evidence type="ECO:0000256" key="5">
    <source>
        <dbReference type="HAMAP-Rule" id="MF_01080"/>
    </source>
</evidence>